<sequence length="18" mass="2318">MTYLPSIYTFRYHIYTFT</sequence>
<gene>
    <name evidence="1" type="ORF">F383_15135</name>
</gene>
<reference evidence="2" key="1">
    <citation type="submission" date="2014-09" db="EMBL/GenBank/DDBJ databases">
        <authorList>
            <person name="Mudge J."/>
            <person name="Ramaraj T."/>
            <person name="Lindquist I.E."/>
            <person name="Bharti A.K."/>
            <person name="Sundararajan A."/>
            <person name="Cameron C.T."/>
            <person name="Woodward J.E."/>
            <person name="May G.D."/>
            <person name="Brubaker C."/>
            <person name="Broadhvest J."/>
            <person name="Wilkins T.A."/>
        </authorList>
    </citation>
    <scope>NUCLEOTIDE SEQUENCE</scope>
    <source>
        <strain evidence="2">cv. AKA8401</strain>
    </source>
</reference>
<organism evidence="1 2">
    <name type="scientific">Gossypium arboreum</name>
    <name type="common">Tree cotton</name>
    <name type="synonym">Gossypium nanking</name>
    <dbReference type="NCBI Taxonomy" id="29729"/>
    <lineage>
        <taxon>Eukaryota</taxon>
        <taxon>Viridiplantae</taxon>
        <taxon>Streptophyta</taxon>
        <taxon>Embryophyta</taxon>
        <taxon>Tracheophyta</taxon>
        <taxon>Spermatophyta</taxon>
        <taxon>Magnoliopsida</taxon>
        <taxon>eudicotyledons</taxon>
        <taxon>Gunneridae</taxon>
        <taxon>Pentapetalae</taxon>
        <taxon>rosids</taxon>
        <taxon>malvids</taxon>
        <taxon>Malvales</taxon>
        <taxon>Malvaceae</taxon>
        <taxon>Malvoideae</taxon>
        <taxon>Gossypium</taxon>
    </lineage>
</organism>
<dbReference type="AlphaFoldDB" id="A0A0B0NEH5"/>
<keyword evidence="2" id="KW-1185">Reference proteome</keyword>
<dbReference type="EMBL" id="KN390758">
    <property type="protein sequence ID" value="KHG09411.1"/>
    <property type="molecule type" value="Genomic_DNA"/>
</dbReference>
<dbReference type="Proteomes" id="UP000032142">
    <property type="component" value="Unassembled WGS sequence"/>
</dbReference>
<protein>
    <submittedName>
        <fullName evidence="1">Uncharacterized protein</fullName>
    </submittedName>
</protein>
<name>A0A0B0NEH5_GOSAR</name>
<accession>A0A0B0NEH5</accession>
<evidence type="ECO:0000313" key="1">
    <source>
        <dbReference type="EMBL" id="KHG09411.1"/>
    </source>
</evidence>
<proteinExistence type="predicted"/>
<evidence type="ECO:0000313" key="2">
    <source>
        <dbReference type="Proteomes" id="UP000032142"/>
    </source>
</evidence>